<dbReference type="InterPro" id="IPR036514">
    <property type="entry name" value="SGNH_hydro_sf"/>
</dbReference>
<proteinExistence type="predicted"/>
<sequence length="405" mass="46858">MKKLNNLLINIGLIFVALITGILAGEIGLRVAKIEGLKKANNNEPHRPTIFHTHDPHRGWALQPGFTAWWREEGEAYIEINSDGLRDREYSKIKPKNTLRIAILGDSFAEAVQVPIEKTFWSIIEQKLTKCDSIANRKVEVINFGVHGYSTLQELLTLRHQVWDYNPDIILLAFFIGNDIINNSKKLEYSQYRPFLIYENGELVVDMSFQDLIPALSNRYVVSFIDKIPGWLVNNSRILQVVKKVDLNLKKKKLDAYFMGLVPYNFQPPINNNWHQAWEITEELITLIAAEVREREKDFLAVLVGDPKQVHYDQPYLQKTFMKQYNINDMLYPNKRIEALGDRLGFPVLDLVVPFRDYAVENQACLHGFENTSLCIGHWNIEGHQLAGEIITNNLCKQFKFNYNQ</sequence>
<dbReference type="OrthoDB" id="5446411at2"/>
<organism evidence="1">
    <name type="scientific">Trichodesmium erythraeum (strain IMS101)</name>
    <dbReference type="NCBI Taxonomy" id="203124"/>
    <lineage>
        <taxon>Bacteria</taxon>
        <taxon>Bacillati</taxon>
        <taxon>Cyanobacteriota</taxon>
        <taxon>Cyanophyceae</taxon>
        <taxon>Oscillatoriophycideae</taxon>
        <taxon>Oscillatoriales</taxon>
        <taxon>Microcoleaceae</taxon>
        <taxon>Trichodesmium</taxon>
    </lineage>
</organism>
<dbReference type="STRING" id="203124.Tery_1681"/>
<name>Q114X2_TRIEI</name>
<dbReference type="EMBL" id="CP000393">
    <property type="protein sequence ID" value="ABG50952.1"/>
    <property type="molecule type" value="Genomic_DNA"/>
</dbReference>
<dbReference type="Gene3D" id="3.40.50.1110">
    <property type="entry name" value="SGNH hydrolase"/>
    <property type="match status" value="1"/>
</dbReference>
<dbReference type="eggNOG" id="COG2755">
    <property type="taxonomic scope" value="Bacteria"/>
</dbReference>
<dbReference type="HOGENOM" id="CLU_684853_0_0_3"/>
<dbReference type="SUPFAM" id="SSF52266">
    <property type="entry name" value="SGNH hydrolase"/>
    <property type="match status" value="1"/>
</dbReference>
<dbReference type="KEGG" id="ter:Tery_1681"/>
<evidence type="ECO:0008006" key="2">
    <source>
        <dbReference type="Google" id="ProtNLM"/>
    </source>
</evidence>
<dbReference type="RefSeq" id="WP_011611327.1">
    <property type="nucleotide sequence ID" value="NC_008312.1"/>
</dbReference>
<dbReference type="CDD" id="cd00229">
    <property type="entry name" value="SGNH_hydrolase"/>
    <property type="match status" value="1"/>
</dbReference>
<accession>Q114X2</accession>
<evidence type="ECO:0000313" key="1">
    <source>
        <dbReference type="EMBL" id="ABG50952.1"/>
    </source>
</evidence>
<reference evidence="1" key="1">
    <citation type="submission" date="2006-06" db="EMBL/GenBank/DDBJ databases">
        <title>Complete sequence of Trichodesmium erythraeum IMS101.</title>
        <authorList>
            <consortium name="US DOE Joint Genome Institute"/>
            <person name="Copeland A."/>
            <person name="Lucas S."/>
            <person name="Lapidus A."/>
            <person name="Barry K."/>
            <person name="Detter J.C."/>
            <person name="Glavina del Rio T."/>
            <person name="Hammon N."/>
            <person name="Israni S."/>
            <person name="Dalin E."/>
            <person name="Tice H."/>
            <person name="Pitluck S."/>
            <person name="Kiss H."/>
            <person name="Munk A.C."/>
            <person name="Brettin T."/>
            <person name="Bruce D."/>
            <person name="Han C."/>
            <person name="Tapia R."/>
            <person name="Gilna P."/>
            <person name="Schmutz J."/>
            <person name="Larimer F."/>
            <person name="Land M."/>
            <person name="Hauser L."/>
            <person name="Kyrpides N."/>
            <person name="Kim E."/>
            <person name="Richardson P."/>
        </authorList>
    </citation>
    <scope>NUCLEOTIDE SEQUENCE [LARGE SCALE GENOMIC DNA]</scope>
    <source>
        <strain evidence="1">IMS101</strain>
    </source>
</reference>
<protein>
    <recommendedName>
        <fullName evidence="2">Lipolytic enzyme, G-D-S-L</fullName>
    </recommendedName>
</protein>
<dbReference type="AlphaFoldDB" id="Q114X2"/>
<gene>
    <name evidence="1" type="ordered locus">Tery_1681</name>
</gene>